<accession>A0ABR7HL83</accession>
<keyword evidence="4" id="KW-1185">Reference proteome</keyword>
<feature type="compositionally biased region" description="Low complexity" evidence="1">
    <location>
        <begin position="31"/>
        <end position="41"/>
    </location>
</feature>
<evidence type="ECO:0000313" key="4">
    <source>
        <dbReference type="Proteomes" id="UP000636755"/>
    </source>
</evidence>
<feature type="region of interest" description="Disordered" evidence="1">
    <location>
        <begin position="31"/>
        <end position="52"/>
    </location>
</feature>
<proteinExistence type="predicted"/>
<dbReference type="RefSeq" id="WP_186935373.1">
    <property type="nucleotide sequence ID" value="NZ_JACOPS010000002.1"/>
</dbReference>
<name>A0ABR7HL83_9FIRM</name>
<evidence type="ECO:0000313" key="3">
    <source>
        <dbReference type="EMBL" id="MBC5728221.1"/>
    </source>
</evidence>
<feature type="signal peptide" evidence="2">
    <location>
        <begin position="1"/>
        <end position="20"/>
    </location>
</feature>
<dbReference type="PROSITE" id="PS51257">
    <property type="entry name" value="PROKAR_LIPOPROTEIN"/>
    <property type="match status" value="1"/>
</dbReference>
<evidence type="ECO:0008006" key="5">
    <source>
        <dbReference type="Google" id="ProtNLM"/>
    </source>
</evidence>
<feature type="chain" id="PRO_5045244809" description="DUF4367 domain-containing protein" evidence="2">
    <location>
        <begin position="21"/>
        <end position="210"/>
    </location>
</feature>
<evidence type="ECO:0000256" key="2">
    <source>
        <dbReference type="SAM" id="SignalP"/>
    </source>
</evidence>
<sequence>MKIRTIIITAVLTLSMAAGMAGCAGGNGSVSDTSSVSQVSQENGSGYSDDNDTKVLQMLDKVTLNGKPMKIPYKQSDLPEGFSFDDDVSVYEKDGNTYAYGTLLLNGKKVSSMNISNYKENITPDEIVASSLDYTFLKEDYAGLVEIDGISGKSKRGEILSKFGEPSRIETFDDGSGVLYYGMDSNDNTYIDFWYNEDSTINTISIVNEI</sequence>
<protein>
    <recommendedName>
        <fullName evidence="5">DUF4367 domain-containing protein</fullName>
    </recommendedName>
</protein>
<organism evidence="3 4">
    <name type="scientific">Ruminococcus intestinalis</name>
    <dbReference type="NCBI Taxonomy" id="2763066"/>
    <lineage>
        <taxon>Bacteria</taxon>
        <taxon>Bacillati</taxon>
        <taxon>Bacillota</taxon>
        <taxon>Clostridia</taxon>
        <taxon>Eubacteriales</taxon>
        <taxon>Oscillospiraceae</taxon>
        <taxon>Ruminococcus</taxon>
    </lineage>
</organism>
<reference evidence="3 4" key="1">
    <citation type="submission" date="2020-08" db="EMBL/GenBank/DDBJ databases">
        <title>Genome public.</title>
        <authorList>
            <person name="Liu C."/>
            <person name="Sun Q."/>
        </authorList>
    </citation>
    <scope>NUCLEOTIDE SEQUENCE [LARGE SCALE GENOMIC DNA]</scope>
    <source>
        <strain evidence="3 4">NSJ-71</strain>
    </source>
</reference>
<keyword evidence="2" id="KW-0732">Signal</keyword>
<comment type="caution">
    <text evidence="3">The sequence shown here is derived from an EMBL/GenBank/DDBJ whole genome shotgun (WGS) entry which is preliminary data.</text>
</comment>
<evidence type="ECO:0000256" key="1">
    <source>
        <dbReference type="SAM" id="MobiDB-lite"/>
    </source>
</evidence>
<dbReference type="Proteomes" id="UP000636755">
    <property type="component" value="Unassembled WGS sequence"/>
</dbReference>
<dbReference type="EMBL" id="JACOPS010000002">
    <property type="protein sequence ID" value="MBC5728221.1"/>
    <property type="molecule type" value="Genomic_DNA"/>
</dbReference>
<gene>
    <name evidence="3" type="ORF">H8R91_06770</name>
</gene>